<evidence type="ECO:0000313" key="3">
    <source>
        <dbReference type="EMBL" id="MQM32415.1"/>
    </source>
</evidence>
<dbReference type="AlphaFoldDB" id="A0A6A7RY39"/>
<dbReference type="Pfam" id="PF12307">
    <property type="entry name" value="DUF3631"/>
    <property type="match status" value="1"/>
</dbReference>
<feature type="region of interest" description="Disordered" evidence="1">
    <location>
        <begin position="860"/>
        <end position="894"/>
    </location>
</feature>
<comment type="caution">
    <text evidence="3">The sequence shown here is derived from an EMBL/GenBank/DDBJ whole genome shotgun (WGS) entry which is preliminary data.</text>
</comment>
<accession>A0A6A7RY39</accession>
<gene>
    <name evidence="3" type="ORF">CRU78_18765</name>
</gene>
<feature type="region of interest" description="Disordered" evidence="1">
    <location>
        <begin position="1"/>
        <end position="41"/>
    </location>
</feature>
<organism evidence="3 4">
    <name type="scientific">Candidatus Accumulibacter phosphatis</name>
    <dbReference type="NCBI Taxonomy" id="327160"/>
    <lineage>
        <taxon>Bacteria</taxon>
        <taxon>Pseudomonadati</taxon>
        <taxon>Pseudomonadota</taxon>
        <taxon>Betaproteobacteria</taxon>
        <taxon>Candidatus Accumulibacter</taxon>
    </lineage>
</organism>
<feature type="compositionally biased region" description="Polar residues" evidence="1">
    <location>
        <begin position="1"/>
        <end position="11"/>
    </location>
</feature>
<name>A0A6A7RY39_9PROT</name>
<evidence type="ECO:0000259" key="2">
    <source>
        <dbReference type="Pfam" id="PF12307"/>
    </source>
</evidence>
<dbReference type="EMBL" id="PDHS01000522">
    <property type="protein sequence ID" value="MQM32415.1"/>
    <property type="molecule type" value="Genomic_DNA"/>
</dbReference>
<feature type="compositionally biased region" description="Low complexity" evidence="1">
    <location>
        <begin position="17"/>
        <end position="33"/>
    </location>
</feature>
<dbReference type="InterPro" id="IPR022081">
    <property type="entry name" value="DUF3631"/>
</dbReference>
<feature type="domain" description="DUF3631" evidence="2">
    <location>
        <begin position="608"/>
        <end position="798"/>
    </location>
</feature>
<evidence type="ECO:0000313" key="4">
    <source>
        <dbReference type="Proteomes" id="UP000342300"/>
    </source>
</evidence>
<dbReference type="Gene3D" id="3.30.70.1790">
    <property type="entry name" value="RepB DNA-primase, N-terminal domain"/>
    <property type="match status" value="1"/>
</dbReference>
<proteinExistence type="predicted"/>
<sequence length="919" mass="98491">MTSHPPSSSCVSAAGIPSPLTSTPSSLPEEPLPAGCKSGGRAAPAPDFPAVPDYSRITNAEFANAIFQPLAEGASAAICSKPGNPEKGGWLALGLGSLANRCPAGNNNYCNCASFKVQDDGSVQARKSHAVAVHFIVLDDLGTKAAFELLGDFKLSWLLETSTGNFQGGIILDSPLSVAEAERLLGAIIHKGLCDPGATGAGGRWARLPVGTNGKEKHRGADGSPFRCRLVRWDPERRYSASDVIAGLRLEVATDPAQAIEATPRALPDLTDSGFLPKAAANPVVAALKECGLYKAETRPGRHEITCPWVGEHTGQLDNGAAYFEPDERYPSGGFCCQHSHRDKYHIRELTNFLGVGSQKLSSSHPPPEPIPALPVESDEGVIRRLAELTVMDYDRVRKDEANKLGVQLRTLDEKVKAARRADDTSESLPFPVVAAWPEPIVPADLLGSIVATINRFLILSPEEVIASALWVAHTYLVEKSQHSPLLIVNAPERACGKTRLQTVLGRMACRPLFAANATPSAIFRSIEVWHPTIFIDECDTFLRDNSELIGMINAGYERGGGLLRSESAGDSFTPRRFSVYSAKCIAGIALEKHLPDATMSRGVILNLRRRLPSESVARLRHADEGVFDVLASQLVRFAADFGQEIGRWLPALPDELGDREQDNWEPLLAIAACAGPEWLARATAAALKLSEDGGSAETIGSRLLADIRTIFATEQAADFGRAKVKVTKISSVDLTAALADLDEAPWGTWNHGKPITQVQLASLLKQYRIKSKTVRLGAHDTPKGYSLAQFSDVFTRYLRPTPPEEEPDLSESPEPMDAKESVVAAPATVVENVPPEPPHRHTATRKPLRGMESCGVAAVSGVGHGESGDGPATADLESEDVGDAPPIDNADEDVDDFWSIGAFGLAVADDSEDEPLPF</sequence>
<reference evidence="3 4" key="1">
    <citation type="submission" date="2017-09" db="EMBL/GenBank/DDBJ databases">
        <title>Metagenomic Analysis Reveals Denitrifying Candidatus Accumulibacter and Flanking Population as a Source of N2O.</title>
        <authorList>
            <person name="Gao H."/>
            <person name="Mao Y."/>
            <person name="Zhao X."/>
            <person name="Liu W.-T."/>
            <person name="Zhang T."/>
            <person name="Wells G."/>
        </authorList>
    </citation>
    <scope>NUCLEOTIDE SEQUENCE [LARGE SCALE GENOMIC DNA]</scope>
    <source>
        <strain evidence="3">CANDO_2_IC</strain>
    </source>
</reference>
<protein>
    <recommendedName>
        <fullName evidence="2">DUF3631 domain-containing protein</fullName>
    </recommendedName>
</protein>
<dbReference type="Proteomes" id="UP000342300">
    <property type="component" value="Unassembled WGS sequence"/>
</dbReference>
<evidence type="ECO:0000256" key="1">
    <source>
        <dbReference type="SAM" id="MobiDB-lite"/>
    </source>
</evidence>